<keyword evidence="8" id="KW-0238">DNA-binding</keyword>
<evidence type="ECO:0000259" key="13">
    <source>
        <dbReference type="PROSITE" id="PS51194"/>
    </source>
</evidence>
<comment type="similarity">
    <text evidence="2">Belongs to the SNF2/RAD54 helicase family. SWR1 subfamily.</text>
</comment>
<dbReference type="Pfam" id="PF00271">
    <property type="entry name" value="Helicase_C"/>
    <property type="match status" value="1"/>
</dbReference>
<keyword evidence="15" id="KW-1185">Reference proteome</keyword>
<evidence type="ECO:0000256" key="1">
    <source>
        <dbReference type="ARBA" id="ARBA00004123"/>
    </source>
</evidence>
<dbReference type="InterPro" id="IPR001650">
    <property type="entry name" value="Helicase_C-like"/>
</dbReference>
<protein>
    <submittedName>
        <fullName evidence="14">Uncharacterized protein</fullName>
    </submittedName>
</protein>
<dbReference type="InterPro" id="IPR038718">
    <property type="entry name" value="SNF2-like_sf"/>
</dbReference>
<keyword evidence="4" id="KW-0378">Hydrolase</keyword>
<evidence type="ECO:0000256" key="8">
    <source>
        <dbReference type="ARBA" id="ARBA00023125"/>
    </source>
</evidence>
<proteinExistence type="inferred from homology"/>
<accession>D8M2F4</accession>
<keyword evidence="6" id="KW-0067">ATP-binding</keyword>
<evidence type="ECO:0000256" key="7">
    <source>
        <dbReference type="ARBA" id="ARBA00022853"/>
    </source>
</evidence>
<keyword evidence="11" id="KW-0732">Signal</keyword>
<evidence type="ECO:0000256" key="2">
    <source>
        <dbReference type="ARBA" id="ARBA00009220"/>
    </source>
</evidence>
<evidence type="ECO:0000313" key="15">
    <source>
        <dbReference type="Proteomes" id="UP000008312"/>
    </source>
</evidence>
<evidence type="ECO:0000256" key="5">
    <source>
        <dbReference type="ARBA" id="ARBA00022806"/>
    </source>
</evidence>
<dbReference type="GeneID" id="24919480"/>
<evidence type="ECO:0000256" key="11">
    <source>
        <dbReference type="SAM" id="SignalP"/>
    </source>
</evidence>
<gene>
    <name evidence="14" type="ORF">GSBLH_T00002300001</name>
</gene>
<feature type="domain" description="Helicase ATP-binding" evidence="12">
    <location>
        <begin position="1"/>
        <end position="151"/>
    </location>
</feature>
<dbReference type="RefSeq" id="XP_012896291.1">
    <property type="nucleotide sequence ID" value="XM_013040837.1"/>
</dbReference>
<dbReference type="GO" id="GO:0016887">
    <property type="term" value="F:ATP hydrolysis activity"/>
    <property type="evidence" value="ECO:0007669"/>
    <property type="project" value="TreeGrafter"/>
</dbReference>
<dbReference type="GO" id="GO:0000812">
    <property type="term" value="C:Swr1 complex"/>
    <property type="evidence" value="ECO:0007669"/>
    <property type="project" value="TreeGrafter"/>
</dbReference>
<feature type="region of interest" description="Disordered" evidence="10">
    <location>
        <begin position="854"/>
        <end position="876"/>
    </location>
</feature>
<dbReference type="PANTHER" id="PTHR45685">
    <property type="entry name" value="HELICASE SRCAP-RELATED"/>
    <property type="match status" value="1"/>
</dbReference>
<feature type="chain" id="PRO_5003117702" evidence="11">
    <location>
        <begin position="22"/>
        <end position="912"/>
    </location>
</feature>
<dbReference type="PANTHER" id="PTHR45685:SF1">
    <property type="entry name" value="HELICASE SRCAP"/>
    <property type="match status" value="1"/>
</dbReference>
<dbReference type="InterPro" id="IPR000330">
    <property type="entry name" value="SNF2_N"/>
</dbReference>
<dbReference type="InterPro" id="IPR014001">
    <property type="entry name" value="Helicase_ATP-bd"/>
</dbReference>
<feature type="domain" description="Helicase C-terminal" evidence="13">
    <location>
        <begin position="526"/>
        <end position="674"/>
    </location>
</feature>
<dbReference type="SUPFAM" id="SSF52540">
    <property type="entry name" value="P-loop containing nucleoside triphosphate hydrolases"/>
    <property type="match status" value="2"/>
</dbReference>
<dbReference type="SMART" id="SM00490">
    <property type="entry name" value="HELICc"/>
    <property type="match status" value="1"/>
</dbReference>
<feature type="compositionally biased region" description="Basic and acidic residues" evidence="10">
    <location>
        <begin position="856"/>
        <end position="871"/>
    </location>
</feature>
<dbReference type="OrthoDB" id="5857104at2759"/>
<evidence type="ECO:0000256" key="4">
    <source>
        <dbReference type="ARBA" id="ARBA00022801"/>
    </source>
</evidence>
<evidence type="ECO:0000259" key="12">
    <source>
        <dbReference type="PROSITE" id="PS51192"/>
    </source>
</evidence>
<dbReference type="AlphaFoldDB" id="D8M2F4"/>
<evidence type="ECO:0000256" key="6">
    <source>
        <dbReference type="ARBA" id="ARBA00022840"/>
    </source>
</evidence>
<evidence type="ECO:0000313" key="14">
    <source>
        <dbReference type="EMBL" id="CBK22243.2"/>
    </source>
</evidence>
<keyword evidence="9" id="KW-0539">Nucleus</keyword>
<comment type="subcellular location">
    <subcellularLocation>
        <location evidence="1">Nucleus</location>
    </subcellularLocation>
</comment>
<dbReference type="InterPro" id="IPR049730">
    <property type="entry name" value="SNF2/RAD54-like_C"/>
</dbReference>
<feature type="compositionally biased region" description="Basic and acidic residues" evidence="10">
    <location>
        <begin position="774"/>
        <end position="784"/>
    </location>
</feature>
<evidence type="ECO:0000256" key="9">
    <source>
        <dbReference type="ARBA" id="ARBA00023242"/>
    </source>
</evidence>
<dbReference type="GO" id="GO:0003677">
    <property type="term" value="F:DNA binding"/>
    <property type="evidence" value="ECO:0007669"/>
    <property type="project" value="UniProtKB-KW"/>
</dbReference>
<keyword evidence="3" id="KW-0547">Nucleotide-binding</keyword>
<reference evidence="14" key="1">
    <citation type="submission" date="2010-02" db="EMBL/GenBank/DDBJ databases">
        <title>Sequencing and annotation of the Blastocystis hominis genome.</title>
        <authorList>
            <person name="Wincker P."/>
        </authorList>
    </citation>
    <scope>NUCLEOTIDE SEQUENCE</scope>
    <source>
        <strain evidence="14">Singapore isolate B</strain>
    </source>
</reference>
<keyword evidence="7" id="KW-0156">Chromatin regulator</keyword>
<feature type="compositionally biased region" description="Gly residues" evidence="10">
    <location>
        <begin position="753"/>
        <end position="765"/>
    </location>
</feature>
<dbReference type="Proteomes" id="UP000008312">
    <property type="component" value="Unassembled WGS sequence"/>
</dbReference>
<dbReference type="Gene3D" id="3.40.50.10810">
    <property type="entry name" value="Tandem AAA-ATPase domain"/>
    <property type="match status" value="1"/>
</dbReference>
<keyword evidence="5" id="KW-0347">Helicase</keyword>
<dbReference type="Gene3D" id="1.20.120.850">
    <property type="entry name" value="SWI2/SNF2 ATPases, N-terminal domain"/>
    <property type="match status" value="1"/>
</dbReference>
<dbReference type="CDD" id="cd18793">
    <property type="entry name" value="SF2_C_SNF"/>
    <property type="match status" value="1"/>
</dbReference>
<dbReference type="InParanoid" id="D8M2F4"/>
<dbReference type="SMART" id="SM00487">
    <property type="entry name" value="DEXDc"/>
    <property type="match status" value="1"/>
</dbReference>
<name>D8M2F4_BLAHO</name>
<dbReference type="GO" id="GO:0006338">
    <property type="term" value="P:chromatin remodeling"/>
    <property type="evidence" value="ECO:0007669"/>
    <property type="project" value="TreeGrafter"/>
</dbReference>
<dbReference type="EMBL" id="FN668649">
    <property type="protein sequence ID" value="CBK22243.2"/>
    <property type="molecule type" value="Genomic_DNA"/>
</dbReference>
<organism evidence="14">
    <name type="scientific">Blastocystis hominis</name>
    <dbReference type="NCBI Taxonomy" id="12968"/>
    <lineage>
        <taxon>Eukaryota</taxon>
        <taxon>Sar</taxon>
        <taxon>Stramenopiles</taxon>
        <taxon>Bigyra</taxon>
        <taxon>Opalozoa</taxon>
        <taxon>Opalinata</taxon>
        <taxon>Blastocystidae</taxon>
        <taxon>Blastocystis</taxon>
    </lineage>
</organism>
<evidence type="ECO:0000256" key="10">
    <source>
        <dbReference type="SAM" id="MobiDB-lite"/>
    </source>
</evidence>
<dbReference type="GO" id="GO:0004386">
    <property type="term" value="F:helicase activity"/>
    <property type="evidence" value="ECO:0007669"/>
    <property type="project" value="UniProtKB-KW"/>
</dbReference>
<dbReference type="PROSITE" id="PS51192">
    <property type="entry name" value="HELICASE_ATP_BIND_1"/>
    <property type="match status" value="1"/>
</dbReference>
<dbReference type="PROSITE" id="PS51194">
    <property type="entry name" value="HELICASE_CTER"/>
    <property type="match status" value="1"/>
</dbReference>
<feature type="region of interest" description="Disordered" evidence="10">
    <location>
        <begin position="740"/>
        <end position="784"/>
    </location>
</feature>
<dbReference type="InterPro" id="IPR050520">
    <property type="entry name" value="INO80/SWR1_helicase"/>
</dbReference>
<dbReference type="GO" id="GO:0042393">
    <property type="term" value="F:histone binding"/>
    <property type="evidence" value="ECO:0007669"/>
    <property type="project" value="TreeGrafter"/>
</dbReference>
<sequence>MGLGKTLQTISLLAYLAAVKGIWGPHLIVVPTSTMLNWECEFKRFCPALKVLTYYGTAKERQEKRKGWSQGGGFQVCITSYQLAVRDVSVFRRKKWVYMVLDEAHNIKNFQSERWQILLHFNTKRRLLLTGTPLQNSLMELWSLMHFLMPALFRSRGEFAFWFSNPMNQMVEGERSVNARLVHRLHEVLRPFILRRLKSEVEKEMPKKYFHIVTCPLSKRQRFLYEDYIGRRNTREQLASGSFLSMMGVLMQLRKVCNHPDLFETRPIRTPFICECIEFPIPRLVERMARTERGVVFSHTLNRCMWEQDALERSSLQQNALERSSLQQDALTDAALDAADWRRSLRIFPSFCRRVALVNDFRLVDRETDSMGAALLRRSLQPNSNAFLDEIVELQATFNPNSALIQEVHAAAFSSTFFPAPSTPWFPISPRCARGKRRTWRTTRFWWRERVPCIQSARRSAIWRRISAGGTQKVARRRFPSVETTANCTVPAGMRRRPAIHAWEMLHSVQFPEKRLLQYDCGKLEVLSAMLPRLRQEGHRCLLFTQMSRMLDIFETFLNMHHFTYLRMDGSTPLPQRQKMMEKFNNDNQVFVFILSTRSGGLGINLVGADTVIFYDSDWNPAMDAQAQDRAHRIGQTRDVHIYRLVSESTVEENILKKANQKRHLSQLSLEEGRFTTQSFIQEMTVRDILGAQPAENQAEVLNGASFRGLSDAEVAKALSAVEDSNDALAAQRATAEASALETELERIDEPEGGQGAGSGAGLGPGDASNAEKQAAEFEKSIQKADQEAKTELKAWAGKNSEHLIALEKALPAIQRRSIRFKEVCEPIPEVTPEALRAELEGLEEEEKEWEEEQVEAMKEAEEEIKQKDQDPTPLEATGVGTIAEMAKVYAGYRKDIKLKIERAMRTGKIVI</sequence>
<evidence type="ECO:0000256" key="3">
    <source>
        <dbReference type="ARBA" id="ARBA00022741"/>
    </source>
</evidence>
<dbReference type="FunFam" id="3.40.50.10810:FF:000005">
    <property type="entry name" value="Photoperiod-independent early flowering 1"/>
    <property type="match status" value="1"/>
</dbReference>
<feature type="signal peptide" evidence="11">
    <location>
        <begin position="1"/>
        <end position="21"/>
    </location>
</feature>
<dbReference type="Gene3D" id="3.40.50.300">
    <property type="entry name" value="P-loop containing nucleotide triphosphate hydrolases"/>
    <property type="match status" value="1"/>
</dbReference>
<dbReference type="FunCoup" id="D8M2F4">
    <property type="interactions" value="103"/>
</dbReference>
<dbReference type="Pfam" id="PF00176">
    <property type="entry name" value="SNF2-rel_dom"/>
    <property type="match status" value="1"/>
</dbReference>
<dbReference type="OMA" id="MARMERF"/>
<dbReference type="GO" id="GO:0005524">
    <property type="term" value="F:ATP binding"/>
    <property type="evidence" value="ECO:0007669"/>
    <property type="project" value="UniProtKB-KW"/>
</dbReference>
<dbReference type="InterPro" id="IPR027417">
    <property type="entry name" value="P-loop_NTPase"/>
</dbReference>